<name>A0A378IDF7_9GAMM</name>
<reference evidence="2 4" key="2">
    <citation type="submission" date="2018-06" db="EMBL/GenBank/DDBJ databases">
        <authorList>
            <consortium name="Pathogen Informatics"/>
            <person name="Doyle S."/>
        </authorList>
    </citation>
    <scope>NUCLEOTIDE SEQUENCE [LARGE SCALE GENOMIC DNA]</scope>
    <source>
        <strain evidence="2 4">NCTC12437</strain>
    </source>
</reference>
<accession>A0A378IDF7</accession>
<evidence type="ECO:0000313" key="4">
    <source>
        <dbReference type="Proteomes" id="UP000255066"/>
    </source>
</evidence>
<evidence type="ECO:0000313" key="2">
    <source>
        <dbReference type="EMBL" id="STX33239.1"/>
    </source>
</evidence>
<sequence length="144" mass="16960">MFYGDNVQDMRTIFFESWRKYRQQEELSALEKQVANVIIAHPEYHAMLEDPAIHLDKTYTPEMGQSNPFLHMGLHLAIRDQVTTNRPAGILDIYQQLMMKWQDELTVEHLMMECLAETLWQAQRSPSPLAIEDHYLSALKRLKK</sequence>
<reference evidence="1 3" key="1">
    <citation type="submission" date="2015-11" db="EMBL/GenBank/DDBJ databases">
        <title>Genomic analysis of 38 Legionella species identifies large and diverse effector repertoires.</title>
        <authorList>
            <person name="Burstein D."/>
            <person name="Amaro F."/>
            <person name="Zusman T."/>
            <person name="Lifshitz Z."/>
            <person name="Cohen O."/>
            <person name="Gilbert J.A."/>
            <person name="Pupko T."/>
            <person name="Shuman H.A."/>
            <person name="Segal G."/>
        </authorList>
    </citation>
    <scope>NUCLEOTIDE SEQUENCE [LARGE SCALE GENOMIC DNA]</scope>
    <source>
        <strain evidence="1 3">CDC#1407-AL-14</strain>
    </source>
</reference>
<evidence type="ECO:0000313" key="1">
    <source>
        <dbReference type="EMBL" id="KTC68819.1"/>
    </source>
</evidence>
<dbReference type="RefSeq" id="WP_058524360.1">
    <property type="nucleotide sequence ID" value="NZ_CAAAHV010000007.1"/>
</dbReference>
<dbReference type="Pfam" id="PF08897">
    <property type="entry name" value="DUF1841"/>
    <property type="match status" value="1"/>
</dbReference>
<dbReference type="InterPro" id="IPR014993">
    <property type="entry name" value="DUF1841"/>
</dbReference>
<organism evidence="2 4">
    <name type="scientific">Legionella birminghamensis</name>
    <dbReference type="NCBI Taxonomy" id="28083"/>
    <lineage>
        <taxon>Bacteria</taxon>
        <taxon>Pseudomonadati</taxon>
        <taxon>Pseudomonadota</taxon>
        <taxon>Gammaproteobacteria</taxon>
        <taxon>Legionellales</taxon>
        <taxon>Legionellaceae</taxon>
        <taxon>Legionella</taxon>
    </lineage>
</organism>
<dbReference type="STRING" id="28083.Lbir_2352"/>
<dbReference type="Proteomes" id="UP000054735">
    <property type="component" value="Unassembled WGS sequence"/>
</dbReference>
<gene>
    <name evidence="1" type="ORF">Lbir_2352</name>
    <name evidence="2" type="ORF">NCTC12437_03060</name>
</gene>
<proteinExistence type="predicted"/>
<protein>
    <submittedName>
        <fullName evidence="2">Domain of uncharacterized function (DUF1841)</fullName>
    </submittedName>
</protein>
<keyword evidence="3" id="KW-1185">Reference proteome</keyword>
<dbReference type="Proteomes" id="UP000255066">
    <property type="component" value="Unassembled WGS sequence"/>
</dbReference>
<dbReference type="EMBL" id="LNXT01000044">
    <property type="protein sequence ID" value="KTC68819.1"/>
    <property type="molecule type" value="Genomic_DNA"/>
</dbReference>
<dbReference type="AlphaFoldDB" id="A0A378IDF7"/>
<dbReference type="OrthoDB" id="9789432at2"/>
<evidence type="ECO:0000313" key="3">
    <source>
        <dbReference type="Proteomes" id="UP000054735"/>
    </source>
</evidence>
<dbReference type="EMBL" id="UGNW01000001">
    <property type="protein sequence ID" value="STX33239.1"/>
    <property type="molecule type" value="Genomic_DNA"/>
</dbReference>